<evidence type="ECO:0000256" key="10">
    <source>
        <dbReference type="SAM" id="MobiDB-lite"/>
    </source>
</evidence>
<dbReference type="SMART" id="SM00181">
    <property type="entry name" value="EGF"/>
    <property type="match status" value="1"/>
</dbReference>
<evidence type="ECO:0000313" key="15">
    <source>
        <dbReference type="EnsemblMetazoa" id="CapteP202432"/>
    </source>
</evidence>
<dbReference type="Gene3D" id="2.60.40.3510">
    <property type="match status" value="1"/>
</dbReference>
<dbReference type="Pfam" id="PF01414">
    <property type="entry name" value="DSL"/>
    <property type="match status" value="1"/>
</dbReference>
<dbReference type="InterPro" id="IPR001881">
    <property type="entry name" value="EGF-like_Ca-bd_dom"/>
</dbReference>
<protein>
    <recommendedName>
        <fullName evidence="9">Delta-like protein</fullName>
    </recommendedName>
</protein>
<dbReference type="CDD" id="cd00054">
    <property type="entry name" value="EGF_CA"/>
    <property type="match status" value="1"/>
</dbReference>
<keyword evidence="9 11" id="KW-1133">Transmembrane helix</keyword>
<dbReference type="InterPro" id="IPR050906">
    <property type="entry name" value="Notch_signaling"/>
</dbReference>
<dbReference type="GO" id="GO:0007154">
    <property type="term" value="P:cell communication"/>
    <property type="evidence" value="ECO:0007669"/>
    <property type="project" value="InterPro"/>
</dbReference>
<keyword evidence="1 9" id="KW-0217">Developmental protein</keyword>
<dbReference type="EMBL" id="KB307090">
    <property type="protein sequence ID" value="ELT99229.1"/>
    <property type="molecule type" value="Genomic_DNA"/>
</dbReference>
<feature type="domain" description="DSL" evidence="13">
    <location>
        <begin position="174"/>
        <end position="219"/>
    </location>
</feature>
<dbReference type="InterPro" id="IPR000742">
    <property type="entry name" value="EGF"/>
</dbReference>
<evidence type="ECO:0000256" key="11">
    <source>
        <dbReference type="SAM" id="Phobius"/>
    </source>
</evidence>
<dbReference type="PROSITE" id="PS01186">
    <property type="entry name" value="EGF_2"/>
    <property type="match status" value="1"/>
</dbReference>
<keyword evidence="6" id="KW-0325">Glycoprotein</keyword>
<dbReference type="PROSITE" id="PS00022">
    <property type="entry name" value="EGF_1"/>
    <property type="match status" value="1"/>
</dbReference>
<dbReference type="FunFam" id="2.10.25.10:FF:000012">
    <property type="entry name" value="Delta-like protein"/>
    <property type="match status" value="1"/>
</dbReference>
<dbReference type="SMART" id="SM00051">
    <property type="entry name" value="DSL"/>
    <property type="match status" value="1"/>
</dbReference>
<evidence type="ECO:0000256" key="7">
    <source>
        <dbReference type="PROSITE-ProRule" id="PRU00076"/>
    </source>
</evidence>
<reference evidence="16" key="1">
    <citation type="submission" date="2012-12" db="EMBL/GenBank/DDBJ databases">
        <authorList>
            <person name="Hellsten U."/>
            <person name="Grimwood J."/>
            <person name="Chapman J.A."/>
            <person name="Shapiro H."/>
            <person name="Aerts A."/>
            <person name="Otillar R.P."/>
            <person name="Terry A.Y."/>
            <person name="Boore J.L."/>
            <person name="Simakov O."/>
            <person name="Marletaz F."/>
            <person name="Cho S.-J."/>
            <person name="Edsinger-Gonzales E."/>
            <person name="Havlak P."/>
            <person name="Kuo D.-H."/>
            <person name="Larsson T."/>
            <person name="Lv J."/>
            <person name="Arendt D."/>
            <person name="Savage R."/>
            <person name="Osoegawa K."/>
            <person name="de Jong P."/>
            <person name="Lindberg D.R."/>
            <person name="Seaver E.C."/>
            <person name="Weisblat D.A."/>
            <person name="Putnam N.H."/>
            <person name="Grigoriev I.V."/>
            <person name="Rokhsar D.S."/>
        </authorList>
    </citation>
    <scope>NUCLEOTIDE SEQUENCE</scope>
    <source>
        <strain evidence="16">I ESC-2004</strain>
    </source>
</reference>
<dbReference type="Pfam" id="PF00008">
    <property type="entry name" value="EGF"/>
    <property type="match status" value="1"/>
</dbReference>
<reference evidence="15" key="3">
    <citation type="submission" date="2015-06" db="UniProtKB">
        <authorList>
            <consortium name="EnsemblMetazoa"/>
        </authorList>
    </citation>
    <scope>IDENTIFICATION</scope>
</reference>
<dbReference type="SUPFAM" id="SSF57196">
    <property type="entry name" value="EGF/Laminin"/>
    <property type="match status" value="1"/>
</dbReference>
<evidence type="ECO:0000313" key="16">
    <source>
        <dbReference type="Proteomes" id="UP000014760"/>
    </source>
</evidence>
<dbReference type="PROSITE" id="PS50026">
    <property type="entry name" value="EGF_3"/>
    <property type="match status" value="1"/>
</dbReference>
<keyword evidence="4 9" id="KW-0677">Repeat</keyword>
<dbReference type="GO" id="GO:0005509">
    <property type="term" value="F:calcium ion binding"/>
    <property type="evidence" value="ECO:0007669"/>
    <property type="project" value="InterPro"/>
</dbReference>
<evidence type="ECO:0000259" key="12">
    <source>
        <dbReference type="PROSITE" id="PS50026"/>
    </source>
</evidence>
<evidence type="ECO:0000313" key="14">
    <source>
        <dbReference type="EMBL" id="ELT99229.1"/>
    </source>
</evidence>
<dbReference type="HOGENOM" id="CLU_799849_0_0_1"/>
<dbReference type="InterPro" id="IPR001774">
    <property type="entry name" value="DSL"/>
</dbReference>
<keyword evidence="9 11" id="KW-0812">Transmembrane</keyword>
<keyword evidence="16" id="KW-1185">Reference proteome</keyword>
<evidence type="ECO:0000256" key="6">
    <source>
        <dbReference type="ARBA" id="ARBA00023180"/>
    </source>
</evidence>
<dbReference type="PANTHER" id="PTHR24044">
    <property type="entry name" value="NOTCH LIGAND FAMILY MEMBER"/>
    <property type="match status" value="1"/>
</dbReference>
<feature type="disulfide bond" evidence="8">
    <location>
        <begin position="189"/>
        <end position="201"/>
    </location>
</feature>
<keyword evidence="3 9" id="KW-0732">Signal</keyword>
<feature type="transmembrane region" description="Helical" evidence="11">
    <location>
        <begin position="299"/>
        <end position="322"/>
    </location>
</feature>
<evidence type="ECO:0000256" key="5">
    <source>
        <dbReference type="ARBA" id="ARBA00023157"/>
    </source>
</evidence>
<evidence type="ECO:0000256" key="8">
    <source>
        <dbReference type="PROSITE-ProRule" id="PRU00377"/>
    </source>
</evidence>
<evidence type="ECO:0000259" key="13">
    <source>
        <dbReference type="PROSITE" id="PS51051"/>
    </source>
</evidence>
<dbReference type="OrthoDB" id="6250255at2759"/>
<feature type="region of interest" description="Disordered" evidence="10">
    <location>
        <begin position="328"/>
        <end position="347"/>
    </location>
</feature>
<dbReference type="AlphaFoldDB" id="R7TZP1"/>
<dbReference type="EnsemblMetazoa" id="CapteT202432">
    <property type="protein sequence ID" value="CapteP202432"/>
    <property type="gene ID" value="CapteG202432"/>
</dbReference>
<keyword evidence="9 11" id="KW-0472">Membrane</keyword>
<feature type="disulfide bond" evidence="8">
    <location>
        <begin position="176"/>
        <end position="185"/>
    </location>
</feature>
<dbReference type="Gene3D" id="2.10.25.140">
    <property type="match status" value="1"/>
</dbReference>
<feature type="domain" description="EGF-like" evidence="12">
    <location>
        <begin position="232"/>
        <end position="268"/>
    </location>
</feature>
<dbReference type="Gene3D" id="2.10.25.10">
    <property type="entry name" value="Laminin"/>
    <property type="match status" value="1"/>
</dbReference>
<evidence type="ECO:0000256" key="1">
    <source>
        <dbReference type="ARBA" id="ARBA00022473"/>
    </source>
</evidence>
<comment type="function">
    <text evidence="9">Putative Notch ligand involved in the mediation of Notch signaling.</text>
</comment>
<sequence>MDLKRGMLRFAMIVVAFPRFCIEGGAILQIKLMTFRVDNERDSDGLCCEWSCTGQCDPVFHFCADDFDGPRDFSKCPYLSTRTNSYDESNVVNFGKDLHGTPNPMSIRIPSWKGGAMFKISVDDDDGMYSSNDDIDTFFFTFQMSPYLCQKSALWSQRTLSGERMDTNPTQVRVYCEEFYFGDNCTDYCQGTNSSEGHYTCDPRNGRKVCLPGWANVSSACTDMCDSPLCQKKGACVDMPCQNGGLCEPKGPAYQCFCLPGWTGSDCESQMTDAGDEQVFSDFNTASIDVPYTPEGVPLWIVAMVVVLVVAVIIFISVYVIVRKQSSNSKPKTSGTQNPVYEEATDY</sequence>
<organism evidence="14">
    <name type="scientific">Capitella teleta</name>
    <name type="common">Polychaete worm</name>
    <dbReference type="NCBI Taxonomy" id="283909"/>
    <lineage>
        <taxon>Eukaryota</taxon>
        <taxon>Metazoa</taxon>
        <taxon>Spiralia</taxon>
        <taxon>Lophotrochozoa</taxon>
        <taxon>Annelida</taxon>
        <taxon>Polychaeta</taxon>
        <taxon>Sedentaria</taxon>
        <taxon>Scolecida</taxon>
        <taxon>Capitellidae</taxon>
        <taxon>Capitella</taxon>
    </lineage>
</organism>
<comment type="subcellular location">
    <subcellularLocation>
        <location evidence="9">Membrane</location>
        <topology evidence="9">Single-pass type I membrane protein</topology>
    </subcellularLocation>
</comment>
<dbReference type="EMBL" id="AMQN01010126">
    <property type="status" value="NOT_ANNOTATED_CDS"/>
    <property type="molecule type" value="Genomic_DNA"/>
</dbReference>
<dbReference type="GO" id="GO:0016020">
    <property type="term" value="C:membrane"/>
    <property type="evidence" value="ECO:0007669"/>
    <property type="project" value="UniProtKB-SubCell"/>
</dbReference>
<name>R7TZP1_CAPTE</name>
<evidence type="ECO:0000256" key="9">
    <source>
        <dbReference type="RuleBase" id="RU280815"/>
    </source>
</evidence>
<gene>
    <name evidence="14" type="ORF">CAPTEDRAFT_202432</name>
</gene>
<accession>R7TZP1</accession>
<feature type="compositionally biased region" description="Polar residues" evidence="10">
    <location>
        <begin position="328"/>
        <end position="339"/>
    </location>
</feature>
<feature type="disulfide bond" evidence="7">
    <location>
        <begin position="258"/>
        <end position="267"/>
    </location>
</feature>
<dbReference type="Proteomes" id="UP000014760">
    <property type="component" value="Unassembled WGS sequence"/>
</dbReference>
<evidence type="ECO:0000256" key="2">
    <source>
        <dbReference type="ARBA" id="ARBA00022536"/>
    </source>
</evidence>
<dbReference type="SMART" id="SM00179">
    <property type="entry name" value="EGF_CA"/>
    <property type="match status" value="1"/>
</dbReference>
<evidence type="ECO:0000256" key="4">
    <source>
        <dbReference type="ARBA" id="ARBA00022737"/>
    </source>
</evidence>
<comment type="caution">
    <text evidence="7">Lacks conserved residue(s) required for the propagation of feature annotation.</text>
</comment>
<evidence type="ECO:0000256" key="3">
    <source>
        <dbReference type="ARBA" id="ARBA00022729"/>
    </source>
</evidence>
<keyword evidence="5 7" id="KW-1015">Disulfide bond</keyword>
<dbReference type="STRING" id="283909.R7TZP1"/>
<dbReference type="OMA" id="WANTSHI"/>
<proteinExistence type="predicted"/>
<keyword evidence="2 7" id="KW-0245">EGF-like domain</keyword>
<dbReference type="PANTHER" id="PTHR24044:SF509">
    <property type="match status" value="1"/>
</dbReference>
<reference evidence="14 16" key="2">
    <citation type="journal article" date="2013" name="Nature">
        <title>Insights into bilaterian evolution from three spiralian genomes.</title>
        <authorList>
            <person name="Simakov O."/>
            <person name="Marletaz F."/>
            <person name="Cho S.J."/>
            <person name="Edsinger-Gonzales E."/>
            <person name="Havlak P."/>
            <person name="Hellsten U."/>
            <person name="Kuo D.H."/>
            <person name="Larsson T."/>
            <person name="Lv J."/>
            <person name="Arendt D."/>
            <person name="Savage R."/>
            <person name="Osoegawa K."/>
            <person name="de Jong P."/>
            <person name="Grimwood J."/>
            <person name="Chapman J.A."/>
            <person name="Shapiro H."/>
            <person name="Aerts A."/>
            <person name="Otillar R.P."/>
            <person name="Terry A.Y."/>
            <person name="Boore J.L."/>
            <person name="Grigoriev I.V."/>
            <person name="Lindberg D.R."/>
            <person name="Seaver E.C."/>
            <person name="Weisblat D.A."/>
            <person name="Putnam N.H."/>
            <person name="Rokhsar D.S."/>
        </authorList>
    </citation>
    <scope>NUCLEOTIDE SEQUENCE</scope>
    <source>
        <strain evidence="14 16">I ESC-2004</strain>
    </source>
</reference>
<dbReference type="PROSITE" id="PS51051">
    <property type="entry name" value="DSL"/>
    <property type="match status" value="1"/>
</dbReference>